<protein>
    <submittedName>
        <fullName evidence="3">Uncharacterized protein</fullName>
    </submittedName>
</protein>
<dbReference type="AlphaFoldDB" id="A0A8J5CSB4"/>
<name>A0A8J5CSB4_CHIOP</name>
<accession>A0A8J5CSB4</accession>
<feature type="coiled-coil region" evidence="1">
    <location>
        <begin position="156"/>
        <end position="183"/>
    </location>
</feature>
<evidence type="ECO:0000256" key="1">
    <source>
        <dbReference type="SAM" id="Coils"/>
    </source>
</evidence>
<dbReference type="PANTHER" id="PTHR22876:SF5">
    <property type="entry name" value="CHROMOSOME 9 OPEN READING FRAME 85"/>
    <property type="match status" value="1"/>
</dbReference>
<dbReference type="InterPro" id="IPR019351">
    <property type="entry name" value="DUF2039"/>
</dbReference>
<feature type="compositionally biased region" description="Acidic residues" evidence="2">
    <location>
        <begin position="258"/>
        <end position="274"/>
    </location>
</feature>
<organism evidence="3 4">
    <name type="scientific">Chionoecetes opilio</name>
    <name type="common">Atlantic snow crab</name>
    <name type="synonym">Cancer opilio</name>
    <dbReference type="NCBI Taxonomy" id="41210"/>
    <lineage>
        <taxon>Eukaryota</taxon>
        <taxon>Metazoa</taxon>
        <taxon>Ecdysozoa</taxon>
        <taxon>Arthropoda</taxon>
        <taxon>Crustacea</taxon>
        <taxon>Multicrustacea</taxon>
        <taxon>Malacostraca</taxon>
        <taxon>Eumalacostraca</taxon>
        <taxon>Eucarida</taxon>
        <taxon>Decapoda</taxon>
        <taxon>Pleocyemata</taxon>
        <taxon>Brachyura</taxon>
        <taxon>Eubrachyura</taxon>
        <taxon>Majoidea</taxon>
        <taxon>Majidae</taxon>
        <taxon>Chionoecetes</taxon>
    </lineage>
</organism>
<reference evidence="3" key="1">
    <citation type="submission" date="2020-07" db="EMBL/GenBank/DDBJ databases">
        <title>The High-quality genome of the commercially important snow crab, Chionoecetes opilio.</title>
        <authorList>
            <person name="Jeong J.-H."/>
            <person name="Ryu S."/>
        </authorList>
    </citation>
    <scope>NUCLEOTIDE SEQUENCE</scope>
    <source>
        <strain evidence="3">MADBK_172401_WGS</strain>
        <tissue evidence="3">Digestive gland</tissue>
    </source>
</reference>
<dbReference type="OrthoDB" id="250548at2759"/>
<comment type="caution">
    <text evidence="3">The sequence shown here is derived from an EMBL/GenBank/DDBJ whole genome shotgun (WGS) entry which is preliminary data.</text>
</comment>
<gene>
    <name evidence="3" type="ORF">GWK47_007375</name>
</gene>
<sequence length="274" mass="32160">MSEKSTLEWYRRKDQPRYERFYDGGYGGDLLFRARTKSLEHLAMSCQRGNASRTRKQKHNNSIAFKNTMHDTSKRTLSINSLEISEVCQRCQEVVAWKVKYKKYKPLSQPKTCTRCHQKNIKDAYHTVCLPCGQELQVCCKCGKKEDIVAHKAPSKIEKLQTMAELETEVKRLSERKRRTYYRFIEKLEGKVKPRKKPGNTCDDGVVRSEEKEDKEDEAPLNMDEYFRNARQKLEQLMKGMEDDDIDEEFQDLKLSSDDELEDDEEDSDEGEES</sequence>
<keyword evidence="1" id="KW-0175">Coiled coil</keyword>
<feature type="region of interest" description="Disordered" evidence="2">
    <location>
        <begin position="194"/>
        <end position="274"/>
    </location>
</feature>
<dbReference type="PANTHER" id="PTHR22876">
    <property type="entry name" value="ZGC:101016"/>
    <property type="match status" value="1"/>
</dbReference>
<evidence type="ECO:0000256" key="2">
    <source>
        <dbReference type="SAM" id="MobiDB-lite"/>
    </source>
</evidence>
<evidence type="ECO:0000313" key="3">
    <source>
        <dbReference type="EMBL" id="KAG0719130.1"/>
    </source>
</evidence>
<dbReference type="Pfam" id="PF10217">
    <property type="entry name" value="DUF2039"/>
    <property type="match status" value="1"/>
</dbReference>
<feature type="compositionally biased region" description="Basic and acidic residues" evidence="2">
    <location>
        <begin position="225"/>
        <end position="236"/>
    </location>
</feature>
<dbReference type="Proteomes" id="UP000770661">
    <property type="component" value="Unassembled WGS sequence"/>
</dbReference>
<proteinExistence type="predicted"/>
<dbReference type="EMBL" id="JACEEZ010015015">
    <property type="protein sequence ID" value="KAG0719130.1"/>
    <property type="molecule type" value="Genomic_DNA"/>
</dbReference>
<keyword evidence="4" id="KW-1185">Reference proteome</keyword>
<evidence type="ECO:0000313" key="4">
    <source>
        <dbReference type="Proteomes" id="UP000770661"/>
    </source>
</evidence>